<reference evidence="2 3" key="1">
    <citation type="submission" date="2020-02" db="EMBL/GenBank/DDBJ databases">
        <title>Acidophilic actinobacteria isolated from forest soil.</title>
        <authorList>
            <person name="Golinska P."/>
        </authorList>
    </citation>
    <scope>NUCLEOTIDE SEQUENCE [LARGE SCALE GENOMIC DNA]</scope>
    <source>
        <strain evidence="2 3">NL8</strain>
    </source>
</reference>
<comment type="caution">
    <text evidence="2">The sequence shown here is derived from an EMBL/GenBank/DDBJ whole genome shotgun (WGS) entry which is preliminary data.</text>
</comment>
<name>A0ABS5L555_9ACTN</name>
<dbReference type="Gene3D" id="1.10.443.10">
    <property type="entry name" value="Intergrase catalytic core"/>
    <property type="match status" value="1"/>
</dbReference>
<organism evidence="2 3">
    <name type="scientific">Catenulispora pinistramenti</name>
    <dbReference type="NCBI Taxonomy" id="2705254"/>
    <lineage>
        <taxon>Bacteria</taxon>
        <taxon>Bacillati</taxon>
        <taxon>Actinomycetota</taxon>
        <taxon>Actinomycetes</taxon>
        <taxon>Catenulisporales</taxon>
        <taxon>Catenulisporaceae</taxon>
        <taxon>Catenulispora</taxon>
    </lineage>
</organism>
<accession>A0ABS5L555</accession>
<dbReference type="SUPFAM" id="SSF56349">
    <property type="entry name" value="DNA breaking-rejoining enzymes"/>
    <property type="match status" value="1"/>
</dbReference>
<dbReference type="RefSeq" id="WP_212020014.1">
    <property type="nucleotide sequence ID" value="NZ_JAAFYZ010000255.1"/>
</dbReference>
<dbReference type="EMBL" id="JAAFYZ010000255">
    <property type="protein sequence ID" value="MBS2553449.1"/>
    <property type="molecule type" value="Genomic_DNA"/>
</dbReference>
<gene>
    <name evidence="2" type="ORF">KGQ19_42015</name>
</gene>
<keyword evidence="1" id="KW-0233">DNA recombination</keyword>
<dbReference type="Proteomes" id="UP000730482">
    <property type="component" value="Unassembled WGS sequence"/>
</dbReference>
<dbReference type="InterPro" id="IPR011010">
    <property type="entry name" value="DNA_brk_join_enz"/>
</dbReference>
<evidence type="ECO:0000313" key="3">
    <source>
        <dbReference type="Proteomes" id="UP000730482"/>
    </source>
</evidence>
<evidence type="ECO:0008006" key="4">
    <source>
        <dbReference type="Google" id="ProtNLM"/>
    </source>
</evidence>
<sequence length="145" mass="15772">MLPKKRGAWGSLCLAGSTPYSTPIWTDEGVESPCKALKHRAKNESRTVPACPQPALHLRAHIEESGTAEDGRLFFRADGGPLGYATFASVWSHTRETVLSPTQCESPLAKRPYDLRHACVSTWLNAGVAAPQVAEWTEPESDLDA</sequence>
<keyword evidence="3" id="KW-1185">Reference proteome</keyword>
<proteinExistence type="predicted"/>
<evidence type="ECO:0000313" key="2">
    <source>
        <dbReference type="EMBL" id="MBS2553449.1"/>
    </source>
</evidence>
<dbReference type="InterPro" id="IPR013762">
    <property type="entry name" value="Integrase-like_cat_sf"/>
</dbReference>
<protein>
    <recommendedName>
        <fullName evidence="4">Integrase</fullName>
    </recommendedName>
</protein>
<evidence type="ECO:0000256" key="1">
    <source>
        <dbReference type="ARBA" id="ARBA00023172"/>
    </source>
</evidence>